<dbReference type="RefSeq" id="WP_024892498.1">
    <property type="nucleotide sequence ID" value="NZ_LWRZ01000201.1"/>
</dbReference>
<evidence type="ECO:0000313" key="1">
    <source>
        <dbReference type="EMBL" id="OCX71760.1"/>
    </source>
</evidence>
<comment type="caution">
    <text evidence="1">The sequence shown here is derived from an EMBL/GenBank/DDBJ whole genome shotgun (WGS) entry which is preliminary data.</text>
</comment>
<protein>
    <submittedName>
        <fullName evidence="1">Uncharacterized protein</fullName>
    </submittedName>
</protein>
<gene>
    <name evidence="1" type="ORF">A6P07_11275</name>
</gene>
<name>A0A1C2J657_ACITH</name>
<accession>A0A1C2J657</accession>
<sequence length="112" mass="12975">MVKLYFLSLTRKQSRDTVEVLEDHDIVQPHMLCRPLFLHYADSGTLFTEAEYGGGPVNNLKWIPVRLALGSPWWNKPLSVIREACHWNYEVIDTPIALPKTHLLDYDRTKAL</sequence>
<dbReference type="EMBL" id="LWSA01000158">
    <property type="protein sequence ID" value="OCX71760.1"/>
    <property type="molecule type" value="Genomic_DNA"/>
</dbReference>
<evidence type="ECO:0000313" key="2">
    <source>
        <dbReference type="Proteomes" id="UP000094893"/>
    </source>
</evidence>
<proteinExistence type="predicted"/>
<dbReference type="AlphaFoldDB" id="A0A1C2J657"/>
<organism evidence="1 2">
    <name type="scientific">Acidithiobacillus thiooxidans</name>
    <name type="common">Thiobacillus thiooxidans</name>
    <dbReference type="NCBI Taxonomy" id="930"/>
    <lineage>
        <taxon>Bacteria</taxon>
        <taxon>Pseudomonadati</taxon>
        <taxon>Pseudomonadota</taxon>
        <taxon>Acidithiobacillia</taxon>
        <taxon>Acidithiobacillales</taxon>
        <taxon>Acidithiobacillaceae</taxon>
        <taxon>Acidithiobacillus</taxon>
    </lineage>
</organism>
<reference evidence="1 2" key="1">
    <citation type="journal article" date="2016" name="Int. J. Mol. Sci.">
        <title>Comparative genomics of the extreme acidophile Acidithiobacillus thiooxidans reveals intraspecific divergence and niche adaptation.</title>
        <authorList>
            <person name="Zhang X."/>
            <person name="Feng X."/>
            <person name="Tao J."/>
            <person name="Ma L."/>
            <person name="Xiao Y."/>
            <person name="Liang Y."/>
            <person name="Liu X."/>
            <person name="Yin H."/>
        </authorList>
    </citation>
    <scope>NUCLEOTIDE SEQUENCE [LARGE SCALE GENOMIC DNA]</scope>
    <source>
        <strain evidence="1 2">A02</strain>
    </source>
</reference>
<dbReference type="Proteomes" id="UP000094893">
    <property type="component" value="Unassembled WGS sequence"/>
</dbReference>